<keyword evidence="2" id="KW-1185">Reference proteome</keyword>
<evidence type="ECO:0000313" key="1">
    <source>
        <dbReference type="EMBL" id="CAG8819371.1"/>
    </source>
</evidence>
<gene>
    <name evidence="1" type="ORF">RPERSI_LOCUS25119</name>
</gene>
<protein>
    <submittedName>
        <fullName evidence="1">30017_t:CDS:1</fullName>
    </submittedName>
</protein>
<accession>A0ACA9S079</accession>
<reference evidence="1" key="1">
    <citation type="submission" date="2021-06" db="EMBL/GenBank/DDBJ databases">
        <authorList>
            <person name="Kallberg Y."/>
            <person name="Tangrot J."/>
            <person name="Rosling A."/>
        </authorList>
    </citation>
    <scope>NUCLEOTIDE SEQUENCE</scope>
    <source>
        <strain evidence="1">MA461A</strain>
    </source>
</reference>
<feature type="non-terminal residue" evidence="1">
    <location>
        <position position="1"/>
    </location>
</feature>
<dbReference type="Proteomes" id="UP000789920">
    <property type="component" value="Unassembled WGS sequence"/>
</dbReference>
<organism evidence="1 2">
    <name type="scientific">Racocetra persica</name>
    <dbReference type="NCBI Taxonomy" id="160502"/>
    <lineage>
        <taxon>Eukaryota</taxon>
        <taxon>Fungi</taxon>
        <taxon>Fungi incertae sedis</taxon>
        <taxon>Mucoromycota</taxon>
        <taxon>Glomeromycotina</taxon>
        <taxon>Glomeromycetes</taxon>
        <taxon>Diversisporales</taxon>
        <taxon>Gigasporaceae</taxon>
        <taxon>Racocetra</taxon>
    </lineage>
</organism>
<feature type="non-terminal residue" evidence="1">
    <location>
        <position position="57"/>
    </location>
</feature>
<proteinExistence type="predicted"/>
<name>A0ACA9S079_9GLOM</name>
<dbReference type="EMBL" id="CAJVQC010082235">
    <property type="protein sequence ID" value="CAG8819371.1"/>
    <property type="molecule type" value="Genomic_DNA"/>
</dbReference>
<comment type="caution">
    <text evidence="1">The sequence shown here is derived from an EMBL/GenBank/DDBJ whole genome shotgun (WGS) entry which is preliminary data.</text>
</comment>
<sequence>ISDCDRNCDIELFRNYKKHLILVKCSKYRPEKKVTVGDIKYLESIVSDYLPDTVGIL</sequence>
<evidence type="ECO:0000313" key="2">
    <source>
        <dbReference type="Proteomes" id="UP000789920"/>
    </source>
</evidence>